<sequence length="314" mass="34447">MKLLTKKTNFLFFVMLAFVFISSTALAISGQIVVPNQLINHLSNQPPRAFPPNPVLAAEFFFPVISGQGAFAVDLNSGVPLYEKNADAALLPASTTKIITALVALDNYQLDQVLTVGKGVRVDGQKMGLYPGEQMKVEDLLYGLLVYSANDAAMVLAQNFQGGYSDFIDAMNTKAAEIFMINSHFENPVGLDGIRQHSTAKDLVRASEVAMRNPEFAKIVGTKQVTVTDVTGKSIYNLRNINELLGSVPGVLGVKTGWTKNARENLVTYIERDGHRVIIAVLGSQDRFGETKELIDWIFTNYSWQEVVPTNSKL</sequence>
<feature type="active site" description="Proton acceptor" evidence="7">
    <location>
        <position position="97"/>
    </location>
</feature>
<evidence type="ECO:0000256" key="1">
    <source>
        <dbReference type="ARBA" id="ARBA00007164"/>
    </source>
</evidence>
<dbReference type="AlphaFoldDB" id="A0A0G0VFZ3"/>
<dbReference type="InterPro" id="IPR012338">
    <property type="entry name" value="Beta-lactam/transpept-like"/>
</dbReference>
<feature type="chain" id="PRO_5002534975" description="Peptidase S11 D-alanyl-D-alanine carboxypeptidase A N-terminal domain-containing protein" evidence="10">
    <location>
        <begin position="28"/>
        <end position="314"/>
    </location>
</feature>
<feature type="binding site" evidence="8">
    <location>
        <position position="255"/>
    </location>
    <ligand>
        <name>substrate</name>
    </ligand>
</feature>
<dbReference type="GO" id="GO:0006508">
    <property type="term" value="P:proteolysis"/>
    <property type="evidence" value="ECO:0007669"/>
    <property type="project" value="InterPro"/>
</dbReference>
<dbReference type="Proteomes" id="UP000034562">
    <property type="component" value="Unassembled WGS sequence"/>
</dbReference>
<accession>A0A0G0VFZ3</accession>
<proteinExistence type="inferred from homology"/>
<reference evidence="12 13" key="1">
    <citation type="journal article" date="2015" name="Nature">
        <title>rRNA introns, odd ribosomes, and small enigmatic genomes across a large radiation of phyla.</title>
        <authorList>
            <person name="Brown C.T."/>
            <person name="Hug L.A."/>
            <person name="Thomas B.C."/>
            <person name="Sharon I."/>
            <person name="Castelle C.J."/>
            <person name="Singh A."/>
            <person name="Wilkins M.J."/>
            <person name="Williams K.H."/>
            <person name="Banfield J.F."/>
        </authorList>
    </citation>
    <scope>NUCLEOTIDE SEQUENCE [LARGE SCALE GENOMIC DNA]</scope>
</reference>
<dbReference type="GO" id="GO:0009252">
    <property type="term" value="P:peptidoglycan biosynthetic process"/>
    <property type="evidence" value="ECO:0007669"/>
    <property type="project" value="UniProtKB-KW"/>
</dbReference>
<evidence type="ECO:0000256" key="6">
    <source>
        <dbReference type="ARBA" id="ARBA00023316"/>
    </source>
</evidence>
<dbReference type="PANTHER" id="PTHR21581">
    <property type="entry name" value="D-ALANYL-D-ALANINE CARBOXYPEPTIDASE"/>
    <property type="match status" value="1"/>
</dbReference>
<evidence type="ECO:0000256" key="2">
    <source>
        <dbReference type="ARBA" id="ARBA00022729"/>
    </source>
</evidence>
<evidence type="ECO:0000259" key="11">
    <source>
        <dbReference type="Pfam" id="PF00768"/>
    </source>
</evidence>
<dbReference type="EMBL" id="LBZK01000011">
    <property type="protein sequence ID" value="KKR70985.1"/>
    <property type="molecule type" value="Genomic_DNA"/>
</dbReference>
<dbReference type="GO" id="GO:0071555">
    <property type="term" value="P:cell wall organization"/>
    <property type="evidence" value="ECO:0007669"/>
    <property type="project" value="UniProtKB-KW"/>
</dbReference>
<evidence type="ECO:0000256" key="8">
    <source>
        <dbReference type="PIRSR" id="PIRSR618044-2"/>
    </source>
</evidence>
<evidence type="ECO:0000256" key="3">
    <source>
        <dbReference type="ARBA" id="ARBA00022801"/>
    </source>
</evidence>
<evidence type="ECO:0000313" key="12">
    <source>
        <dbReference type="EMBL" id="KKR70985.1"/>
    </source>
</evidence>
<organism evidence="12 13">
    <name type="scientific">Candidatus Woesebacteria bacterium GW2011_GWA2_40_7b</name>
    <dbReference type="NCBI Taxonomy" id="1618563"/>
    <lineage>
        <taxon>Bacteria</taxon>
        <taxon>Candidatus Woeseibacteriota</taxon>
    </lineage>
</organism>
<evidence type="ECO:0000256" key="9">
    <source>
        <dbReference type="RuleBase" id="RU004016"/>
    </source>
</evidence>
<evidence type="ECO:0000256" key="4">
    <source>
        <dbReference type="ARBA" id="ARBA00022960"/>
    </source>
</evidence>
<feature type="active site" description="Acyl-ester intermediate" evidence="7">
    <location>
        <position position="94"/>
    </location>
</feature>
<dbReference type="PRINTS" id="PR00725">
    <property type="entry name" value="DADACBPTASE1"/>
</dbReference>
<dbReference type="InterPro" id="IPR001967">
    <property type="entry name" value="Peptidase_S11_N"/>
</dbReference>
<dbReference type="InterPro" id="IPR018044">
    <property type="entry name" value="Peptidase_S11"/>
</dbReference>
<dbReference type="Pfam" id="PF00768">
    <property type="entry name" value="Peptidase_S11"/>
    <property type="match status" value="1"/>
</dbReference>
<comment type="similarity">
    <text evidence="1 9">Belongs to the peptidase S11 family.</text>
</comment>
<feature type="domain" description="Peptidase S11 D-alanyl-D-alanine carboxypeptidase A N-terminal" evidence="11">
    <location>
        <begin position="65"/>
        <end position="285"/>
    </location>
</feature>
<gene>
    <name evidence="12" type="ORF">UU12_C0011G0005</name>
</gene>
<comment type="caution">
    <text evidence="12">The sequence shown here is derived from an EMBL/GenBank/DDBJ whole genome shotgun (WGS) entry which is preliminary data.</text>
</comment>
<evidence type="ECO:0000256" key="5">
    <source>
        <dbReference type="ARBA" id="ARBA00022984"/>
    </source>
</evidence>
<keyword evidence="5" id="KW-0573">Peptidoglycan synthesis</keyword>
<feature type="active site" evidence="7">
    <location>
        <position position="148"/>
    </location>
</feature>
<dbReference type="SUPFAM" id="SSF56601">
    <property type="entry name" value="beta-lactamase/transpeptidase-like"/>
    <property type="match status" value="1"/>
</dbReference>
<dbReference type="Gene3D" id="3.40.710.10">
    <property type="entry name" value="DD-peptidase/beta-lactamase superfamily"/>
    <property type="match status" value="1"/>
</dbReference>
<dbReference type="STRING" id="1618563.UU12_C0011G0005"/>
<feature type="signal peptide" evidence="10">
    <location>
        <begin position="1"/>
        <end position="27"/>
    </location>
</feature>
<evidence type="ECO:0000313" key="13">
    <source>
        <dbReference type="Proteomes" id="UP000034562"/>
    </source>
</evidence>
<evidence type="ECO:0000256" key="7">
    <source>
        <dbReference type="PIRSR" id="PIRSR618044-1"/>
    </source>
</evidence>
<keyword evidence="6" id="KW-0961">Cell wall biogenesis/degradation</keyword>
<dbReference type="PANTHER" id="PTHR21581:SF6">
    <property type="entry name" value="TRAFFICKING PROTEIN PARTICLE COMPLEX SUBUNIT 12"/>
    <property type="match status" value="1"/>
</dbReference>
<name>A0A0G0VFZ3_9BACT</name>
<evidence type="ECO:0000256" key="10">
    <source>
        <dbReference type="SAM" id="SignalP"/>
    </source>
</evidence>
<keyword evidence="4" id="KW-0133">Cell shape</keyword>
<keyword evidence="3" id="KW-0378">Hydrolase</keyword>
<dbReference type="GO" id="GO:0008360">
    <property type="term" value="P:regulation of cell shape"/>
    <property type="evidence" value="ECO:0007669"/>
    <property type="project" value="UniProtKB-KW"/>
</dbReference>
<protein>
    <recommendedName>
        <fullName evidence="11">Peptidase S11 D-alanyl-D-alanine carboxypeptidase A N-terminal domain-containing protein</fullName>
    </recommendedName>
</protein>
<dbReference type="GO" id="GO:0009002">
    <property type="term" value="F:serine-type D-Ala-D-Ala carboxypeptidase activity"/>
    <property type="evidence" value="ECO:0007669"/>
    <property type="project" value="InterPro"/>
</dbReference>
<keyword evidence="2 10" id="KW-0732">Signal</keyword>